<dbReference type="EMBL" id="BGPR01018516">
    <property type="protein sequence ID" value="GBN79371.1"/>
    <property type="molecule type" value="Genomic_DNA"/>
</dbReference>
<keyword evidence="3" id="KW-1185">Reference proteome</keyword>
<reference evidence="1 3" key="1">
    <citation type="journal article" date="2019" name="Sci. Rep.">
        <title>Orb-weaving spider Araneus ventricosus genome elucidates the spidroin gene catalogue.</title>
        <authorList>
            <person name="Kono N."/>
            <person name="Nakamura H."/>
            <person name="Ohtoshi R."/>
            <person name="Moran D.A.P."/>
            <person name="Shinohara A."/>
            <person name="Yoshida Y."/>
            <person name="Fujiwara M."/>
            <person name="Mori M."/>
            <person name="Tomita M."/>
            <person name="Arakawa K."/>
        </authorList>
    </citation>
    <scope>NUCLEOTIDE SEQUENCE [LARGE SCALE GENOMIC DNA]</scope>
</reference>
<evidence type="ECO:0000313" key="3">
    <source>
        <dbReference type="Proteomes" id="UP000499080"/>
    </source>
</evidence>
<proteinExistence type="predicted"/>
<comment type="caution">
    <text evidence="1">The sequence shown here is derived from an EMBL/GenBank/DDBJ whole genome shotgun (WGS) entry which is preliminary data.</text>
</comment>
<dbReference type="AlphaFoldDB" id="A0A4Y2RU24"/>
<evidence type="ECO:0000313" key="2">
    <source>
        <dbReference type="EMBL" id="GBN79371.1"/>
    </source>
</evidence>
<name>A0A4Y2RU24_ARAVE</name>
<dbReference type="Proteomes" id="UP000499080">
    <property type="component" value="Unassembled WGS sequence"/>
</dbReference>
<feature type="non-terminal residue" evidence="1">
    <location>
        <position position="1"/>
    </location>
</feature>
<organism evidence="1 3">
    <name type="scientific">Araneus ventricosus</name>
    <name type="common">Orbweaver spider</name>
    <name type="synonym">Epeira ventricosa</name>
    <dbReference type="NCBI Taxonomy" id="182803"/>
    <lineage>
        <taxon>Eukaryota</taxon>
        <taxon>Metazoa</taxon>
        <taxon>Ecdysozoa</taxon>
        <taxon>Arthropoda</taxon>
        <taxon>Chelicerata</taxon>
        <taxon>Arachnida</taxon>
        <taxon>Araneae</taxon>
        <taxon>Araneomorphae</taxon>
        <taxon>Entelegynae</taxon>
        <taxon>Araneoidea</taxon>
        <taxon>Araneidae</taxon>
        <taxon>Araneus</taxon>
    </lineage>
</organism>
<accession>A0A4Y2RU24</accession>
<sequence>LYIFNMPFYHPSSFLLVSVAADSRKVWKSGIQCVEIHIPLPTDILQDRSIRYLTARNEE</sequence>
<dbReference type="EMBL" id="BGPR01018514">
    <property type="protein sequence ID" value="GBN79367.1"/>
    <property type="molecule type" value="Genomic_DNA"/>
</dbReference>
<gene>
    <name evidence="1" type="ORF">AVEN_112015_1</name>
    <name evidence="2" type="ORF">AVEN_82287_1</name>
</gene>
<protein>
    <submittedName>
        <fullName evidence="1">Uncharacterized protein</fullName>
    </submittedName>
</protein>
<evidence type="ECO:0000313" key="1">
    <source>
        <dbReference type="EMBL" id="GBN79367.1"/>
    </source>
</evidence>